<feature type="compositionally biased region" description="Low complexity" evidence="1">
    <location>
        <begin position="175"/>
        <end position="194"/>
    </location>
</feature>
<reference evidence="3" key="1">
    <citation type="journal article" date="2023" name="DNA Res.">
        <title>Chromosome-level genome assembly of Phrynocephalus forsythii using third-generation DNA sequencing and Hi-C analysis.</title>
        <authorList>
            <person name="Qi Y."/>
            <person name="Zhao W."/>
            <person name="Zhao Y."/>
            <person name="Niu C."/>
            <person name="Cao S."/>
            <person name="Zhang Y."/>
        </authorList>
    </citation>
    <scope>NUCLEOTIDE SEQUENCE</scope>
    <source>
        <tissue evidence="3">Muscle</tissue>
    </source>
</reference>
<dbReference type="OrthoDB" id="9050360at2759"/>
<dbReference type="Gene3D" id="1.10.10.60">
    <property type="entry name" value="Homeodomain-like"/>
    <property type="match status" value="1"/>
</dbReference>
<feature type="region of interest" description="Disordered" evidence="1">
    <location>
        <begin position="159"/>
        <end position="256"/>
    </location>
</feature>
<dbReference type="InterPro" id="IPR044822">
    <property type="entry name" value="Myb_DNA-bind_4"/>
</dbReference>
<dbReference type="Pfam" id="PF13837">
    <property type="entry name" value="Myb_DNA-bind_4"/>
    <property type="match status" value="1"/>
</dbReference>
<evidence type="ECO:0000259" key="2">
    <source>
        <dbReference type="Pfam" id="PF13837"/>
    </source>
</evidence>
<feature type="domain" description="Myb/SANT-like DNA-binding" evidence="2">
    <location>
        <begin position="25"/>
        <end position="111"/>
    </location>
</feature>
<feature type="compositionally biased region" description="Polar residues" evidence="1">
    <location>
        <begin position="159"/>
        <end position="174"/>
    </location>
</feature>
<organism evidence="3 4">
    <name type="scientific">Phrynocephalus forsythii</name>
    <dbReference type="NCBI Taxonomy" id="171643"/>
    <lineage>
        <taxon>Eukaryota</taxon>
        <taxon>Metazoa</taxon>
        <taxon>Chordata</taxon>
        <taxon>Craniata</taxon>
        <taxon>Vertebrata</taxon>
        <taxon>Euteleostomi</taxon>
        <taxon>Lepidosauria</taxon>
        <taxon>Squamata</taxon>
        <taxon>Bifurcata</taxon>
        <taxon>Unidentata</taxon>
        <taxon>Episquamata</taxon>
        <taxon>Toxicofera</taxon>
        <taxon>Iguania</taxon>
        <taxon>Acrodonta</taxon>
        <taxon>Agamidae</taxon>
        <taxon>Agaminae</taxon>
        <taxon>Phrynocephalus</taxon>
    </lineage>
</organism>
<name>A0A9Q0XKA0_9SAUR</name>
<gene>
    <name evidence="3" type="ORF">JRQ81_002520</name>
</gene>
<dbReference type="PANTHER" id="PTHR47595">
    <property type="entry name" value="HEAT SHOCK 70 KDA PROTEIN 14"/>
    <property type="match status" value="1"/>
</dbReference>
<keyword evidence="4" id="KW-1185">Reference proteome</keyword>
<protein>
    <recommendedName>
        <fullName evidence="2">Myb/SANT-like DNA-binding domain-containing protein</fullName>
    </recommendedName>
</protein>
<dbReference type="AlphaFoldDB" id="A0A9Q0XKA0"/>
<evidence type="ECO:0000313" key="3">
    <source>
        <dbReference type="EMBL" id="KAJ7316358.1"/>
    </source>
</evidence>
<feature type="compositionally biased region" description="Polar residues" evidence="1">
    <location>
        <begin position="219"/>
        <end position="231"/>
    </location>
</feature>
<comment type="caution">
    <text evidence="3">The sequence shown here is derived from an EMBL/GenBank/DDBJ whole genome shotgun (WGS) entry which is preliminary data.</text>
</comment>
<dbReference type="PANTHER" id="PTHR47595:SF1">
    <property type="entry name" value="MYB_SANT-LIKE DNA-BINDING DOMAIN-CONTAINING PROTEIN"/>
    <property type="match status" value="1"/>
</dbReference>
<evidence type="ECO:0000313" key="4">
    <source>
        <dbReference type="Proteomes" id="UP001142489"/>
    </source>
</evidence>
<sequence length="323" mass="35565">MDNEDTSESSQGTTVQCKIKRGIIWRNEETSALIKVWGEAEIKYALSSLKRNIEIFEVISSELAKLGFSRSASECRTKTKSLRKLYKQAVLHNSTSGSGRSKFIWYDEMANIFRTDTSIHPLRTTESESCAASAMEPMQGETENVATLILFEDTDCENQSYGPSETSGLDTQLTEGCEPSTSGCSSSEHTSNSCRKMQQSKYMEKSLAANDEESDSEADISNTADSGNSCVEDSDDEGSISLLSGSNRLKGKMNHEPGCERFQNVKRTAKEAVKLSAQVPHKSSGNKELGHIQFASSPYLIVKREEPQDDSQSCLRTLQKGNA</sequence>
<dbReference type="Proteomes" id="UP001142489">
    <property type="component" value="Unassembled WGS sequence"/>
</dbReference>
<dbReference type="EMBL" id="JAPFRF010000011">
    <property type="protein sequence ID" value="KAJ7316358.1"/>
    <property type="molecule type" value="Genomic_DNA"/>
</dbReference>
<evidence type="ECO:0000256" key="1">
    <source>
        <dbReference type="SAM" id="MobiDB-lite"/>
    </source>
</evidence>
<accession>A0A9Q0XKA0</accession>
<proteinExistence type="predicted"/>